<feature type="domain" description="MacB-like periplasmic core" evidence="8">
    <location>
        <begin position="428"/>
        <end position="635"/>
    </location>
</feature>
<evidence type="ECO:0000313" key="10">
    <source>
        <dbReference type="Proteomes" id="UP000198984"/>
    </source>
</evidence>
<dbReference type="RefSeq" id="WP_089916614.1">
    <property type="nucleotide sequence ID" value="NZ_FOBB01000005.1"/>
</dbReference>
<name>A0A1H8A111_9BACT</name>
<feature type="transmembrane region" description="Helical" evidence="6">
    <location>
        <begin position="421"/>
        <end position="442"/>
    </location>
</feature>
<dbReference type="AlphaFoldDB" id="A0A1H8A111"/>
<dbReference type="Pfam" id="PF12704">
    <property type="entry name" value="MacB_PCD"/>
    <property type="match status" value="2"/>
</dbReference>
<dbReference type="InterPro" id="IPR050250">
    <property type="entry name" value="Macrolide_Exporter_MacB"/>
</dbReference>
<keyword evidence="2" id="KW-1003">Cell membrane</keyword>
<reference evidence="9 10" key="1">
    <citation type="submission" date="2016-10" db="EMBL/GenBank/DDBJ databases">
        <authorList>
            <person name="de Groot N.N."/>
        </authorList>
    </citation>
    <scope>NUCLEOTIDE SEQUENCE [LARGE SCALE GENOMIC DNA]</scope>
    <source>
        <strain evidence="9 10">DSM 21039</strain>
    </source>
</reference>
<dbReference type="GO" id="GO:0022857">
    <property type="term" value="F:transmembrane transporter activity"/>
    <property type="evidence" value="ECO:0007669"/>
    <property type="project" value="TreeGrafter"/>
</dbReference>
<feature type="transmembrane region" description="Helical" evidence="6">
    <location>
        <begin position="720"/>
        <end position="742"/>
    </location>
</feature>
<keyword evidence="10" id="KW-1185">Reference proteome</keyword>
<evidence type="ECO:0000313" key="9">
    <source>
        <dbReference type="EMBL" id="SEM63237.1"/>
    </source>
</evidence>
<evidence type="ECO:0000256" key="4">
    <source>
        <dbReference type="ARBA" id="ARBA00022989"/>
    </source>
</evidence>
<comment type="subcellular location">
    <subcellularLocation>
        <location evidence="1">Cell membrane</location>
        <topology evidence="1">Multi-pass membrane protein</topology>
    </subcellularLocation>
</comment>
<organism evidence="9 10">
    <name type="scientific">Chitinophaga rupis</name>
    <dbReference type="NCBI Taxonomy" id="573321"/>
    <lineage>
        <taxon>Bacteria</taxon>
        <taxon>Pseudomonadati</taxon>
        <taxon>Bacteroidota</taxon>
        <taxon>Chitinophagia</taxon>
        <taxon>Chitinophagales</taxon>
        <taxon>Chitinophagaceae</taxon>
        <taxon>Chitinophaga</taxon>
    </lineage>
</organism>
<evidence type="ECO:0000259" key="8">
    <source>
        <dbReference type="Pfam" id="PF12704"/>
    </source>
</evidence>
<feature type="domain" description="ABC3 transporter permease C-terminal" evidence="7">
    <location>
        <begin position="671"/>
        <end position="780"/>
    </location>
</feature>
<keyword evidence="3 6" id="KW-0812">Transmembrane</keyword>
<feature type="domain" description="ABC3 transporter permease C-terminal" evidence="7">
    <location>
        <begin position="286"/>
        <end position="401"/>
    </location>
</feature>
<dbReference type="OrthoDB" id="5933722at2"/>
<feature type="transmembrane region" description="Helical" evidence="6">
    <location>
        <begin position="374"/>
        <end position="400"/>
    </location>
</feature>
<feature type="transmembrane region" description="Helical" evidence="6">
    <location>
        <begin position="754"/>
        <end position="774"/>
    </location>
</feature>
<gene>
    <name evidence="9" type="ORF">SAMN04488505_105242</name>
</gene>
<feature type="transmembrane region" description="Helical" evidence="6">
    <location>
        <begin position="327"/>
        <end position="354"/>
    </location>
</feature>
<protein>
    <submittedName>
        <fullName evidence="9">ABC-type antimicrobial peptide transport system, permease component</fullName>
    </submittedName>
</protein>
<keyword evidence="4 6" id="KW-1133">Transmembrane helix</keyword>
<dbReference type="Proteomes" id="UP000198984">
    <property type="component" value="Unassembled WGS sequence"/>
</dbReference>
<sequence length="791" mass="88939">MLRNHFKIAVRNLIRNKAHSFINITGLSAGMAITMLIGLWIWDELSFDKYHQHYNTIAQVMQSQTINDEVRSQVQVPIPLGEELRMTYGSEFKRVVMSSMPESHILAAGENKFVRTGNYMEAGAPDLFALKMLKGSGNGLNDPASILLSQSTATLLFGNTNPINKTLKFDDEQSLTVTGVYEDLPRNTTLNNLLFIAPWKLMPKLEKNLQNWGNNGWQIYVQMADNVDVDKASLKIRDAKSNKDNSEERFKPVIFLHPMSRWHLYSEFKNGVNTGGRIQYVWLFGIIGVFVLLLACINFMNLSTARSEKRAKEVGIRKAIGSLRTQLIYQFFSESLLVAFISFIFSLLLVFLLLPFFNEVAGKKLSILWVNPVFWITGIGFSLLSGIIAGSYPALYLSAFQPVKVLKGTFKAGRLAAVPRRVLVVLQFAVSVILIIGTIVVFRQIQFARSRPVGYSRDGLINIKNLTPDIYQHFAAFREDLIRTGAVTEAAESSTPVTESNNEQSNFDWQGREANGNNQGFATVGVSKEYGKTIGWHFVDGRDYQTGPEGADALAFVVNESAAKLMGFKNPVGETVRWMGYTFHIIGVTKDMVMQSPFDPALPTIFYMAPWKVNVLNIRINPAANAADALKKIEQVYKQYNPGQPFEYKFASDEYARKFDVEERVGKLTTFFSILAIFISCLGLFGMASFMAEQRTKEIGIRKVLGASVLNVWGLLSREFVMLVLAALLIATPLAYYFMHIWLQRYQYRADLSWWIFFAAAAGALLITILTVSYQSIKAALMDPVRSLKTE</sequence>
<dbReference type="PANTHER" id="PTHR30572">
    <property type="entry name" value="MEMBRANE COMPONENT OF TRANSPORTER-RELATED"/>
    <property type="match status" value="1"/>
</dbReference>
<dbReference type="GO" id="GO:0005886">
    <property type="term" value="C:plasma membrane"/>
    <property type="evidence" value="ECO:0007669"/>
    <property type="project" value="UniProtKB-SubCell"/>
</dbReference>
<dbReference type="InterPro" id="IPR003838">
    <property type="entry name" value="ABC3_permease_C"/>
</dbReference>
<proteinExistence type="predicted"/>
<feature type="transmembrane region" description="Helical" evidence="6">
    <location>
        <begin position="671"/>
        <end position="692"/>
    </location>
</feature>
<evidence type="ECO:0000256" key="6">
    <source>
        <dbReference type="SAM" id="Phobius"/>
    </source>
</evidence>
<evidence type="ECO:0000256" key="2">
    <source>
        <dbReference type="ARBA" id="ARBA00022475"/>
    </source>
</evidence>
<evidence type="ECO:0000256" key="1">
    <source>
        <dbReference type="ARBA" id="ARBA00004651"/>
    </source>
</evidence>
<evidence type="ECO:0000259" key="7">
    <source>
        <dbReference type="Pfam" id="PF02687"/>
    </source>
</evidence>
<dbReference type="Pfam" id="PF02687">
    <property type="entry name" value="FtsX"/>
    <property type="match status" value="2"/>
</dbReference>
<dbReference type="STRING" id="573321.SAMN04488505_105242"/>
<accession>A0A1H8A111</accession>
<keyword evidence="5 6" id="KW-0472">Membrane</keyword>
<feature type="transmembrane region" description="Helical" evidence="6">
    <location>
        <begin position="21"/>
        <end position="42"/>
    </location>
</feature>
<evidence type="ECO:0000256" key="3">
    <source>
        <dbReference type="ARBA" id="ARBA00022692"/>
    </source>
</evidence>
<dbReference type="InterPro" id="IPR025857">
    <property type="entry name" value="MacB_PCD"/>
</dbReference>
<dbReference type="PANTHER" id="PTHR30572:SF18">
    <property type="entry name" value="ABC-TYPE MACROLIDE FAMILY EXPORT SYSTEM PERMEASE COMPONENT 2"/>
    <property type="match status" value="1"/>
</dbReference>
<feature type="domain" description="MacB-like periplasmic core" evidence="8">
    <location>
        <begin position="20"/>
        <end position="238"/>
    </location>
</feature>
<evidence type="ECO:0000256" key="5">
    <source>
        <dbReference type="ARBA" id="ARBA00023136"/>
    </source>
</evidence>
<feature type="transmembrane region" description="Helical" evidence="6">
    <location>
        <begin position="280"/>
        <end position="302"/>
    </location>
</feature>
<dbReference type="EMBL" id="FOBB01000005">
    <property type="protein sequence ID" value="SEM63237.1"/>
    <property type="molecule type" value="Genomic_DNA"/>
</dbReference>